<keyword evidence="5" id="KW-1185">Reference proteome</keyword>
<keyword evidence="2" id="KW-0012">Acyltransferase</keyword>
<dbReference type="PANTHER" id="PTHR43877">
    <property type="entry name" value="AMINOALKYLPHOSPHONATE N-ACETYLTRANSFERASE-RELATED-RELATED"/>
    <property type="match status" value="1"/>
</dbReference>
<dbReference type="CDD" id="cd04301">
    <property type="entry name" value="NAT_SF"/>
    <property type="match status" value="1"/>
</dbReference>
<protein>
    <submittedName>
        <fullName evidence="4">GNAT family N-acetyltransferase</fullName>
    </submittedName>
</protein>
<sequence length="176" mass="19756">MTFTLLTTACDVDALAQLINRAYRGSEGSGRWTTEQHLVEGERIQPKQLRELLQRNDVELLAALDEAENPIACISIHYLTEVAEFGTFAVDPQRHGSGLGKQLLAQAEQHASRKRQRFQVEVVNQNSALRNFYQRRGYQLTGETMPYPVQAGVGLPKIDGLHLQVLQKQADTEQPC</sequence>
<dbReference type="PANTHER" id="PTHR43877:SF2">
    <property type="entry name" value="AMINOALKYLPHOSPHONATE N-ACETYLTRANSFERASE-RELATED"/>
    <property type="match status" value="1"/>
</dbReference>
<name>A0ABS7ZMG1_9GAMM</name>
<dbReference type="SUPFAM" id="SSF55729">
    <property type="entry name" value="Acyl-CoA N-acyltransferases (Nat)"/>
    <property type="match status" value="1"/>
</dbReference>
<evidence type="ECO:0000256" key="1">
    <source>
        <dbReference type="ARBA" id="ARBA00022679"/>
    </source>
</evidence>
<dbReference type="RefSeq" id="WP_225672367.1">
    <property type="nucleotide sequence ID" value="NZ_JAEDAH010000020.1"/>
</dbReference>
<dbReference type="Proteomes" id="UP000714380">
    <property type="component" value="Unassembled WGS sequence"/>
</dbReference>
<dbReference type="PROSITE" id="PS51186">
    <property type="entry name" value="GNAT"/>
    <property type="match status" value="1"/>
</dbReference>
<gene>
    <name evidence="4" type="ORF">I9W95_04685</name>
</gene>
<dbReference type="InterPro" id="IPR016181">
    <property type="entry name" value="Acyl_CoA_acyltransferase"/>
</dbReference>
<dbReference type="InterPro" id="IPR050832">
    <property type="entry name" value="Bact_Acetyltransf"/>
</dbReference>
<accession>A0ABS7ZMG1</accession>
<proteinExistence type="predicted"/>
<evidence type="ECO:0000256" key="2">
    <source>
        <dbReference type="ARBA" id="ARBA00023315"/>
    </source>
</evidence>
<evidence type="ECO:0000313" key="4">
    <source>
        <dbReference type="EMBL" id="MCA6062901.1"/>
    </source>
</evidence>
<dbReference type="Gene3D" id="3.40.630.30">
    <property type="match status" value="1"/>
</dbReference>
<organism evidence="4 5">
    <name type="scientific">Thalassolituus marinus</name>
    <dbReference type="NCBI Taxonomy" id="671053"/>
    <lineage>
        <taxon>Bacteria</taxon>
        <taxon>Pseudomonadati</taxon>
        <taxon>Pseudomonadota</taxon>
        <taxon>Gammaproteobacteria</taxon>
        <taxon>Oceanospirillales</taxon>
        <taxon>Oceanospirillaceae</taxon>
        <taxon>Thalassolituus</taxon>
    </lineage>
</organism>
<reference evidence="4 5" key="1">
    <citation type="submission" date="2020-12" db="EMBL/GenBank/DDBJ databases">
        <title>Novel Thalassolituus-related marine hydrocarbonoclastic bacteria mediated algae-derived hydrocarbons mineralization in twilight zone of the northern South China Sea.</title>
        <authorList>
            <person name="Dong C."/>
        </authorList>
    </citation>
    <scope>NUCLEOTIDE SEQUENCE [LARGE SCALE GENOMIC DNA]</scope>
    <source>
        <strain evidence="4 5">IMCC1826</strain>
    </source>
</reference>
<evidence type="ECO:0000313" key="5">
    <source>
        <dbReference type="Proteomes" id="UP000714380"/>
    </source>
</evidence>
<dbReference type="InterPro" id="IPR000182">
    <property type="entry name" value="GNAT_dom"/>
</dbReference>
<evidence type="ECO:0000259" key="3">
    <source>
        <dbReference type="PROSITE" id="PS51186"/>
    </source>
</evidence>
<dbReference type="Pfam" id="PF00583">
    <property type="entry name" value="Acetyltransf_1"/>
    <property type="match status" value="1"/>
</dbReference>
<feature type="domain" description="N-acetyltransferase" evidence="3">
    <location>
        <begin position="1"/>
        <end position="156"/>
    </location>
</feature>
<keyword evidence="1" id="KW-0808">Transferase</keyword>
<comment type="caution">
    <text evidence="4">The sequence shown here is derived from an EMBL/GenBank/DDBJ whole genome shotgun (WGS) entry which is preliminary data.</text>
</comment>
<dbReference type="EMBL" id="JAEDAH010000020">
    <property type="protein sequence ID" value="MCA6062901.1"/>
    <property type="molecule type" value="Genomic_DNA"/>
</dbReference>